<comment type="caution">
    <text evidence="9">The sequence shown here is derived from an EMBL/GenBank/DDBJ whole genome shotgun (WGS) entry which is preliminary data.</text>
</comment>
<dbReference type="Gene3D" id="3.40.1160.10">
    <property type="entry name" value="Acetylglutamate kinase-like"/>
    <property type="match status" value="1"/>
</dbReference>
<evidence type="ECO:0000256" key="5">
    <source>
        <dbReference type="ARBA" id="ARBA00022777"/>
    </source>
</evidence>
<dbReference type="InterPro" id="IPR003964">
    <property type="entry name" value="Carb_kinase"/>
</dbReference>
<name>A0ABS1IWX5_9FIRM</name>
<evidence type="ECO:0000256" key="7">
    <source>
        <dbReference type="PIRNR" id="PIRNR000723"/>
    </source>
</evidence>
<comment type="catalytic activity">
    <reaction evidence="6">
        <text>hydrogencarbonate + NH4(+) + ATP = carbamoyl phosphate + ADP + H2O + H(+)</text>
        <dbReference type="Rhea" id="RHEA:10152"/>
        <dbReference type="ChEBI" id="CHEBI:15377"/>
        <dbReference type="ChEBI" id="CHEBI:15378"/>
        <dbReference type="ChEBI" id="CHEBI:17544"/>
        <dbReference type="ChEBI" id="CHEBI:28938"/>
        <dbReference type="ChEBI" id="CHEBI:30616"/>
        <dbReference type="ChEBI" id="CHEBI:58228"/>
        <dbReference type="ChEBI" id="CHEBI:456216"/>
        <dbReference type="EC" id="2.7.2.2"/>
    </reaction>
</comment>
<evidence type="ECO:0000313" key="9">
    <source>
        <dbReference type="EMBL" id="MBK5896391.1"/>
    </source>
</evidence>
<feature type="domain" description="Aspartate/glutamate/uridylate kinase" evidence="8">
    <location>
        <begin position="6"/>
        <end position="293"/>
    </location>
</feature>
<evidence type="ECO:0000256" key="3">
    <source>
        <dbReference type="ARBA" id="ARBA00013070"/>
    </source>
</evidence>
<gene>
    <name evidence="9" type="ORF">JJN12_01130</name>
</gene>
<evidence type="ECO:0000256" key="4">
    <source>
        <dbReference type="ARBA" id="ARBA00022679"/>
    </source>
</evidence>
<comment type="pathway">
    <text evidence="1">Metabolic intermediate metabolism; carbamoyl phosphate degradation; CO(2) and NH(3) from carbamoyl phosphate: step 1/1.</text>
</comment>
<dbReference type="Pfam" id="PF00696">
    <property type="entry name" value="AA_kinase"/>
    <property type="match status" value="1"/>
</dbReference>
<organism evidence="9 10">
    <name type="scientific">Catonella massiliensis</name>
    <dbReference type="NCBI Taxonomy" id="2799636"/>
    <lineage>
        <taxon>Bacteria</taxon>
        <taxon>Bacillati</taxon>
        <taxon>Bacillota</taxon>
        <taxon>Clostridia</taxon>
        <taxon>Lachnospirales</taxon>
        <taxon>Lachnospiraceae</taxon>
        <taxon>Catonella</taxon>
    </lineage>
</organism>
<dbReference type="CDD" id="cd04235">
    <property type="entry name" value="AAK_CK"/>
    <property type="match status" value="1"/>
</dbReference>
<dbReference type="InterPro" id="IPR036393">
    <property type="entry name" value="AceGlu_kinase-like_sf"/>
</dbReference>
<reference evidence="9 10" key="1">
    <citation type="submission" date="2021-01" db="EMBL/GenBank/DDBJ databases">
        <title>Isolation and description of Catonella massiliensis sp. nov., a novel Catonella species, isolated from a stable periodontitis subject.</title>
        <authorList>
            <person name="Antezack A."/>
            <person name="Boxberger M."/>
            <person name="La Scola B."/>
            <person name="Monnet-Corti V."/>
        </authorList>
    </citation>
    <scope>NUCLEOTIDE SEQUENCE [LARGE SCALE GENOMIC DNA]</scope>
    <source>
        <strain evidence="9 10">Marseille-Q4567</strain>
    </source>
</reference>
<proteinExistence type="inferred from homology"/>
<dbReference type="SUPFAM" id="SSF53633">
    <property type="entry name" value="Carbamate kinase-like"/>
    <property type="match status" value="1"/>
</dbReference>
<evidence type="ECO:0000256" key="6">
    <source>
        <dbReference type="ARBA" id="ARBA00048467"/>
    </source>
</evidence>
<dbReference type="EMBL" id="JAEPRJ010000001">
    <property type="protein sequence ID" value="MBK5896391.1"/>
    <property type="molecule type" value="Genomic_DNA"/>
</dbReference>
<dbReference type="PANTHER" id="PTHR30409">
    <property type="entry name" value="CARBAMATE KINASE"/>
    <property type="match status" value="1"/>
</dbReference>
<dbReference type="PIRSF" id="PIRSF000723">
    <property type="entry name" value="Carbamate_kin"/>
    <property type="match status" value="1"/>
</dbReference>
<evidence type="ECO:0000256" key="2">
    <source>
        <dbReference type="ARBA" id="ARBA00011066"/>
    </source>
</evidence>
<dbReference type="Proteomes" id="UP000604730">
    <property type="component" value="Unassembled WGS sequence"/>
</dbReference>
<dbReference type="PANTHER" id="PTHR30409:SF1">
    <property type="entry name" value="CARBAMATE KINASE-RELATED"/>
    <property type="match status" value="1"/>
</dbReference>
<evidence type="ECO:0000313" key="10">
    <source>
        <dbReference type="Proteomes" id="UP000604730"/>
    </source>
</evidence>
<sequence>MDNEKKLVVVALGRNAFGKTIPKQKENVRLAAERIAEIVEAGYRVVVTHSNGEQIGMLHTAMTEYSRLEPEFSVAPMSVCGALSQGYIGYDLQNSIREELLNRGIYKTVCTIITQVRVDPFDKAFTNPTKVIGRYMNREEADAEINKGNFVVEEEKGFRRVIPSPRPIDIYEIDAIRTLSEADQVVIACGGGGIPVMQQGTALKGASAIIEKDFTAARLGEMLGADEIIFLTNKDNLIVHKGSPDEMPLSEITISEARKYMEEGNFEPGLDLAKIEAAVEFVATGKGKRAIITSMDKVLLGIKGRAGTIICGNDN</sequence>
<keyword evidence="4 7" id="KW-0808">Transferase</keyword>
<accession>A0ABS1IWX5</accession>
<dbReference type="GO" id="GO:0016301">
    <property type="term" value="F:kinase activity"/>
    <property type="evidence" value="ECO:0007669"/>
    <property type="project" value="UniProtKB-KW"/>
</dbReference>
<evidence type="ECO:0000259" key="8">
    <source>
        <dbReference type="Pfam" id="PF00696"/>
    </source>
</evidence>
<comment type="similarity">
    <text evidence="2 7">Belongs to the carbamate kinase family.</text>
</comment>
<protein>
    <recommendedName>
        <fullName evidence="3 7">Carbamate kinase</fullName>
    </recommendedName>
</protein>
<dbReference type="PRINTS" id="PR01469">
    <property type="entry name" value="CARBMTKINASE"/>
</dbReference>
<dbReference type="InterPro" id="IPR001048">
    <property type="entry name" value="Asp/Glu/Uridylate_kinase"/>
</dbReference>
<keyword evidence="5 7" id="KW-0418">Kinase</keyword>
<dbReference type="RefSeq" id="WP_208427965.1">
    <property type="nucleotide sequence ID" value="NZ_JAEPRJ010000001.1"/>
</dbReference>
<keyword evidence="10" id="KW-1185">Reference proteome</keyword>
<evidence type="ECO:0000256" key="1">
    <source>
        <dbReference type="ARBA" id="ARBA00005118"/>
    </source>
</evidence>